<feature type="non-terminal residue" evidence="1">
    <location>
        <position position="1"/>
    </location>
</feature>
<dbReference type="Proteomes" id="UP000077069">
    <property type="component" value="Unassembled WGS sequence"/>
</dbReference>
<gene>
    <name evidence="1" type="ORF">CC84DRAFT_1074759</name>
</gene>
<proteinExistence type="predicted"/>
<evidence type="ECO:0000313" key="2">
    <source>
        <dbReference type="Proteomes" id="UP000077069"/>
    </source>
</evidence>
<dbReference type="PANTHER" id="PTHR10622:SF13">
    <property type="entry name" value="NACHT DOMAIN-CONTAINING PROTEIN"/>
    <property type="match status" value="1"/>
</dbReference>
<dbReference type="InParanoid" id="A0A177BW40"/>
<organism evidence="1 2">
    <name type="scientific">Paraphaeosphaeria sporulosa</name>
    <dbReference type="NCBI Taxonomy" id="1460663"/>
    <lineage>
        <taxon>Eukaryota</taxon>
        <taxon>Fungi</taxon>
        <taxon>Dikarya</taxon>
        <taxon>Ascomycota</taxon>
        <taxon>Pezizomycotina</taxon>
        <taxon>Dothideomycetes</taxon>
        <taxon>Pleosporomycetidae</taxon>
        <taxon>Pleosporales</taxon>
        <taxon>Massarineae</taxon>
        <taxon>Didymosphaeriaceae</taxon>
        <taxon>Paraphaeosphaeria</taxon>
    </lineage>
</organism>
<reference evidence="1 2" key="1">
    <citation type="submission" date="2016-05" db="EMBL/GenBank/DDBJ databases">
        <title>Comparative analysis of secretome profiles of manganese(II)-oxidizing ascomycete fungi.</title>
        <authorList>
            <consortium name="DOE Joint Genome Institute"/>
            <person name="Zeiner C.A."/>
            <person name="Purvine S.O."/>
            <person name="Zink E.M."/>
            <person name="Wu S."/>
            <person name="Pasa-Tolic L."/>
            <person name="Chaput D.L."/>
            <person name="Haridas S."/>
            <person name="Grigoriev I.V."/>
            <person name="Santelli C.M."/>
            <person name="Hansel C.M."/>
        </authorList>
    </citation>
    <scope>NUCLEOTIDE SEQUENCE [LARGE SCALE GENOMIC DNA]</scope>
    <source>
        <strain evidence="1 2">AP3s5-JAC2a</strain>
    </source>
</reference>
<name>A0A177BW40_9PLEO</name>
<dbReference type="PANTHER" id="PTHR10622">
    <property type="entry name" value="HET DOMAIN-CONTAINING PROTEIN"/>
    <property type="match status" value="1"/>
</dbReference>
<feature type="non-terminal residue" evidence="1">
    <location>
        <position position="77"/>
    </location>
</feature>
<dbReference type="GeneID" id="28757187"/>
<dbReference type="STRING" id="1460663.A0A177BW40"/>
<dbReference type="EMBL" id="KV441567">
    <property type="protein sequence ID" value="OAF98549.1"/>
    <property type="molecule type" value="Genomic_DNA"/>
</dbReference>
<dbReference type="RefSeq" id="XP_018028915.1">
    <property type="nucleotide sequence ID" value="XM_018173701.1"/>
</dbReference>
<dbReference type="AlphaFoldDB" id="A0A177BW40"/>
<sequence>SRWFTRGWTLEELLAPYTVTFFSKEWHWLGDKKTLERRIHETIGIPIWALQGAPLDKFSKEDRLSWSEGHHTTRKED</sequence>
<protein>
    <recommendedName>
        <fullName evidence="3">Heterokaryon incompatibility domain-containing protein</fullName>
    </recommendedName>
</protein>
<dbReference type="OrthoDB" id="674604at2759"/>
<keyword evidence="2" id="KW-1185">Reference proteome</keyword>
<accession>A0A177BW40</accession>
<evidence type="ECO:0008006" key="3">
    <source>
        <dbReference type="Google" id="ProtNLM"/>
    </source>
</evidence>
<evidence type="ECO:0000313" key="1">
    <source>
        <dbReference type="EMBL" id="OAF98549.1"/>
    </source>
</evidence>